<comment type="caution">
    <text evidence="1">The sequence shown here is derived from an EMBL/GenBank/DDBJ whole genome shotgun (WGS) entry which is preliminary data.</text>
</comment>
<reference evidence="1 2" key="1">
    <citation type="submission" date="2021-06" db="EMBL/GenBank/DDBJ databases">
        <authorList>
            <person name="Kallberg Y."/>
            <person name="Tangrot J."/>
            <person name="Rosling A."/>
        </authorList>
    </citation>
    <scope>NUCLEOTIDE SEQUENCE [LARGE SCALE GENOMIC DNA]</scope>
    <source>
        <strain evidence="1 2">120-4 pot B 10/14</strain>
    </source>
</reference>
<keyword evidence="2" id="KW-1185">Reference proteome</keyword>
<dbReference type="Proteomes" id="UP000789901">
    <property type="component" value="Unassembled WGS sequence"/>
</dbReference>
<feature type="non-terminal residue" evidence="1">
    <location>
        <position position="48"/>
    </location>
</feature>
<evidence type="ECO:0000313" key="2">
    <source>
        <dbReference type="Proteomes" id="UP000789901"/>
    </source>
</evidence>
<dbReference type="EMBL" id="CAJVQB010029309">
    <property type="protein sequence ID" value="CAG8813891.1"/>
    <property type="molecule type" value="Genomic_DNA"/>
</dbReference>
<organism evidence="1 2">
    <name type="scientific">Gigaspora margarita</name>
    <dbReference type="NCBI Taxonomy" id="4874"/>
    <lineage>
        <taxon>Eukaryota</taxon>
        <taxon>Fungi</taxon>
        <taxon>Fungi incertae sedis</taxon>
        <taxon>Mucoromycota</taxon>
        <taxon>Glomeromycotina</taxon>
        <taxon>Glomeromycetes</taxon>
        <taxon>Diversisporales</taxon>
        <taxon>Gigasporaceae</taxon>
        <taxon>Gigaspora</taxon>
    </lineage>
</organism>
<name>A0ABN7W2S8_GIGMA</name>
<sequence>MGNSVKNGNILLQFNQPYGCYWYDNSISKFAPIRNASTHQNLLIKDCN</sequence>
<evidence type="ECO:0000313" key="1">
    <source>
        <dbReference type="EMBL" id="CAG8813891.1"/>
    </source>
</evidence>
<gene>
    <name evidence="1" type="ORF">GMARGA_LOCUS25904</name>
</gene>
<proteinExistence type="predicted"/>
<protein>
    <submittedName>
        <fullName evidence="1">39736_t:CDS:1</fullName>
    </submittedName>
</protein>
<accession>A0ABN7W2S8</accession>